<comment type="caution">
    <text evidence="5">The sequence shown here is derived from an EMBL/GenBank/DDBJ whole genome shotgun (WGS) entry which is preliminary data.</text>
</comment>
<name>A0ABR9SJV5_9BURK</name>
<keyword evidence="1 5" id="KW-0489">Methyltransferase</keyword>
<dbReference type="GO" id="GO:0008168">
    <property type="term" value="F:methyltransferase activity"/>
    <property type="evidence" value="ECO:0007669"/>
    <property type="project" value="UniProtKB-KW"/>
</dbReference>
<sequence>MANASIDFFEAQFQRQLRQGELALNPFEQAALAHVRGDMLDYGCGLGNLALAAARRGCRVLALDASATAIAHLQEVAAREHLPLEAREADLRSVVPEGRFDTIACIGLLMFFDCATAQRQLERLQALLRPGGVLVLNVLVRGTTYLGMFDAAGHCLFEEDGLLQGMAGWQMLHQAHQEFDAPGGTRKVFLTLIARKPG</sequence>
<proteinExistence type="predicted"/>
<keyword evidence="6" id="KW-1185">Reference proteome</keyword>
<dbReference type="Proteomes" id="UP000715965">
    <property type="component" value="Unassembled WGS sequence"/>
</dbReference>
<evidence type="ECO:0000259" key="4">
    <source>
        <dbReference type="Pfam" id="PF13649"/>
    </source>
</evidence>
<feature type="domain" description="Methyltransferase" evidence="4">
    <location>
        <begin position="40"/>
        <end position="132"/>
    </location>
</feature>
<dbReference type="PANTHER" id="PTHR43464">
    <property type="entry name" value="METHYLTRANSFERASE"/>
    <property type="match status" value="1"/>
</dbReference>
<dbReference type="CDD" id="cd02440">
    <property type="entry name" value="AdoMet_MTases"/>
    <property type="match status" value="1"/>
</dbReference>
<evidence type="ECO:0000256" key="1">
    <source>
        <dbReference type="ARBA" id="ARBA00022603"/>
    </source>
</evidence>
<evidence type="ECO:0000313" key="6">
    <source>
        <dbReference type="Proteomes" id="UP000715965"/>
    </source>
</evidence>
<dbReference type="Gene3D" id="3.40.50.150">
    <property type="entry name" value="Vaccinia Virus protein VP39"/>
    <property type="match status" value="1"/>
</dbReference>
<dbReference type="InterPro" id="IPR041698">
    <property type="entry name" value="Methyltransf_25"/>
</dbReference>
<evidence type="ECO:0000313" key="5">
    <source>
        <dbReference type="EMBL" id="MBE7942610.1"/>
    </source>
</evidence>
<keyword evidence="2" id="KW-0808">Transferase</keyword>
<organism evidence="5 6">
    <name type="scientific">Ramlibacter aquaticus</name>
    <dbReference type="NCBI Taxonomy" id="2780094"/>
    <lineage>
        <taxon>Bacteria</taxon>
        <taxon>Pseudomonadati</taxon>
        <taxon>Pseudomonadota</taxon>
        <taxon>Betaproteobacteria</taxon>
        <taxon>Burkholderiales</taxon>
        <taxon>Comamonadaceae</taxon>
        <taxon>Ramlibacter</taxon>
    </lineage>
</organism>
<dbReference type="SUPFAM" id="SSF53335">
    <property type="entry name" value="S-adenosyl-L-methionine-dependent methyltransferases"/>
    <property type="match status" value="1"/>
</dbReference>
<dbReference type="Pfam" id="PF13649">
    <property type="entry name" value="Methyltransf_25"/>
    <property type="match status" value="1"/>
</dbReference>
<dbReference type="GO" id="GO:0032259">
    <property type="term" value="P:methylation"/>
    <property type="evidence" value="ECO:0007669"/>
    <property type="project" value="UniProtKB-KW"/>
</dbReference>
<dbReference type="RefSeq" id="WP_193782158.1">
    <property type="nucleotide sequence ID" value="NZ_JADDOJ010000114.1"/>
</dbReference>
<evidence type="ECO:0000256" key="3">
    <source>
        <dbReference type="ARBA" id="ARBA00022691"/>
    </source>
</evidence>
<gene>
    <name evidence="5" type="ORF">IM725_18735</name>
</gene>
<evidence type="ECO:0000256" key="2">
    <source>
        <dbReference type="ARBA" id="ARBA00022679"/>
    </source>
</evidence>
<keyword evidence="3" id="KW-0949">S-adenosyl-L-methionine</keyword>
<dbReference type="PANTHER" id="PTHR43464:SF19">
    <property type="entry name" value="UBIQUINONE BIOSYNTHESIS O-METHYLTRANSFERASE, MITOCHONDRIAL"/>
    <property type="match status" value="1"/>
</dbReference>
<dbReference type="EMBL" id="JADDOJ010000114">
    <property type="protein sequence ID" value="MBE7942610.1"/>
    <property type="molecule type" value="Genomic_DNA"/>
</dbReference>
<reference evidence="5 6" key="1">
    <citation type="submission" date="2020-10" db="EMBL/GenBank/DDBJ databases">
        <title>Draft genome of Ramlibacter aquaticus LMG 30558.</title>
        <authorList>
            <person name="Props R."/>
        </authorList>
    </citation>
    <scope>NUCLEOTIDE SEQUENCE [LARGE SCALE GENOMIC DNA]</scope>
    <source>
        <strain evidence="5 6">LMG 30558</strain>
    </source>
</reference>
<dbReference type="InterPro" id="IPR029063">
    <property type="entry name" value="SAM-dependent_MTases_sf"/>
</dbReference>
<accession>A0ABR9SJV5</accession>
<protein>
    <submittedName>
        <fullName evidence="5">Class I SAM-dependent methyltransferase</fullName>
    </submittedName>
</protein>